<evidence type="ECO:0000256" key="2">
    <source>
        <dbReference type="HAMAP-Rule" id="MF_00338"/>
    </source>
</evidence>
<dbReference type="Gene3D" id="3.30.110.70">
    <property type="entry name" value="Hypothetical protein apc22750. Chain B"/>
    <property type="match status" value="1"/>
</dbReference>
<evidence type="ECO:0000256" key="1">
    <source>
        <dbReference type="ARBA" id="ARBA00010751"/>
    </source>
</evidence>
<dbReference type="PANTHER" id="PTHR34068:SF2">
    <property type="entry name" value="UPF0145 PROTEIN SCO3412"/>
    <property type="match status" value="1"/>
</dbReference>
<keyword evidence="5" id="KW-1185">Reference proteome</keyword>
<comment type="caution">
    <text evidence="4">The sequence shown here is derived from an EMBL/GenBank/DDBJ whole genome shotgun (WGS) entry which is preliminary data.</text>
</comment>
<gene>
    <name evidence="4" type="primary">rpoB2</name>
    <name evidence="4" type="ORF">HMPREF9123_2393</name>
</gene>
<keyword evidence="4" id="KW-0804">Transcription</keyword>
<dbReference type="InterPro" id="IPR035439">
    <property type="entry name" value="UPF0145_dom_sf"/>
</dbReference>
<feature type="region of interest" description="Disordered" evidence="3">
    <location>
        <begin position="1"/>
        <end position="62"/>
    </location>
</feature>
<keyword evidence="4" id="KW-0240">DNA-directed RNA polymerase</keyword>
<dbReference type="STRING" id="267212.GCA_001063965_01988"/>
<keyword evidence="4" id="KW-0548">Nucleotidyltransferase</keyword>
<reference evidence="4 5" key="1">
    <citation type="submission" date="2011-02" db="EMBL/GenBank/DDBJ databases">
        <authorList>
            <person name="Muzny D."/>
            <person name="Qin X."/>
            <person name="Deng J."/>
            <person name="Jiang H."/>
            <person name="Liu Y."/>
            <person name="Qu J."/>
            <person name="Song X.-Z."/>
            <person name="Zhang L."/>
            <person name="Thornton R."/>
            <person name="Coyle M."/>
            <person name="Francisco L."/>
            <person name="Jackson L."/>
            <person name="Javaid M."/>
            <person name="Korchina V."/>
            <person name="Kovar C."/>
            <person name="Mata R."/>
            <person name="Mathew T."/>
            <person name="Ngo R."/>
            <person name="Nguyen L."/>
            <person name="Nguyen N."/>
            <person name="Okwuonu G."/>
            <person name="Ongeri F."/>
            <person name="Pham C."/>
            <person name="Simmons D."/>
            <person name="Wilczek-Boney K."/>
            <person name="Hale W."/>
            <person name="Jakkamsetti A."/>
            <person name="Pham P."/>
            <person name="Ruth R."/>
            <person name="San Lucas F."/>
            <person name="Warren J."/>
            <person name="Zhang J."/>
            <person name="Zhao Z."/>
            <person name="Zhou C."/>
            <person name="Zhu D."/>
            <person name="Lee S."/>
            <person name="Bess C."/>
            <person name="Blankenburg K."/>
            <person name="Forbes L."/>
            <person name="Fu Q."/>
            <person name="Gubbala S."/>
            <person name="Hirani K."/>
            <person name="Jayaseelan J.C."/>
            <person name="Lara F."/>
            <person name="Munidasa M."/>
            <person name="Palculict T."/>
            <person name="Patil S."/>
            <person name="Pu L.-L."/>
            <person name="Saada N."/>
            <person name="Tang L."/>
            <person name="Weissenberger G."/>
            <person name="Zhu Y."/>
            <person name="Hemphill L."/>
            <person name="Shang Y."/>
            <person name="Youmans B."/>
            <person name="Ayvaz T."/>
            <person name="Ross M."/>
            <person name="Santibanez J."/>
            <person name="Aqrawi P."/>
            <person name="Gross S."/>
            <person name="Joshi V."/>
            <person name="Fowler G."/>
            <person name="Nazareth L."/>
            <person name="Reid J."/>
            <person name="Worley K."/>
            <person name="Petrosino J."/>
            <person name="Highlander S."/>
            <person name="Gibbs R."/>
        </authorList>
    </citation>
    <scope>NUCLEOTIDE SEQUENCE [LARGE SCALE GENOMIC DNA]</scope>
    <source>
        <strain evidence="4 5">ATCC BAA-1200</strain>
    </source>
</reference>
<dbReference type="Proteomes" id="UP000004105">
    <property type="component" value="Unassembled WGS sequence"/>
</dbReference>
<dbReference type="AlphaFoldDB" id="F2BF86"/>
<proteinExistence type="inferred from homology"/>
<evidence type="ECO:0000313" key="4">
    <source>
        <dbReference type="EMBL" id="EGF08958.1"/>
    </source>
</evidence>
<dbReference type="GO" id="GO:0016779">
    <property type="term" value="F:nucleotidyltransferase activity"/>
    <property type="evidence" value="ECO:0007669"/>
    <property type="project" value="UniProtKB-KW"/>
</dbReference>
<comment type="similarity">
    <text evidence="1 2">Belongs to the UPF0145 family.</text>
</comment>
<evidence type="ECO:0000313" key="5">
    <source>
        <dbReference type="Proteomes" id="UP000004105"/>
    </source>
</evidence>
<keyword evidence="4" id="KW-0808">Transferase</keyword>
<protein>
    <recommendedName>
        <fullName evidence="2">UPF0145 protein HMPREF9123_2393</fullName>
    </recommendedName>
</protein>
<dbReference type="EMBL" id="AFAY01000048">
    <property type="protein sequence ID" value="EGF08958.1"/>
    <property type="molecule type" value="Genomic_DNA"/>
</dbReference>
<dbReference type="HOGENOM" id="CLU_1584726_0_0_4"/>
<sequence>MRQGVWRKPRTRPALPHNPIRPSENTASAQPAHRTRPVSPYNANPFQTASTRLVSNRNERDPSMITTNIETVPGRTIARHIGLVQGSTVRAKHVGRDIMAGLKNIVGGELKGYTELLNEARDEALRRMAEQAHRAGANAVVNVRFSTASVAAGAAEILAYGTAVVLED</sequence>
<accession>F2BF86</accession>
<feature type="compositionally biased region" description="Basic residues" evidence="3">
    <location>
        <begin position="1"/>
        <end position="11"/>
    </location>
</feature>
<dbReference type="InterPro" id="IPR002765">
    <property type="entry name" value="UPF0145_YbjQ-like"/>
</dbReference>
<name>F2BF86_9NEIS</name>
<dbReference type="Pfam" id="PF01906">
    <property type="entry name" value="YbjQ_1"/>
    <property type="match status" value="1"/>
</dbReference>
<dbReference type="GO" id="GO:0000428">
    <property type="term" value="C:DNA-directed RNA polymerase complex"/>
    <property type="evidence" value="ECO:0007669"/>
    <property type="project" value="UniProtKB-KW"/>
</dbReference>
<dbReference type="HAMAP" id="MF_00338">
    <property type="entry name" value="UPF0145"/>
    <property type="match status" value="1"/>
</dbReference>
<evidence type="ECO:0000256" key="3">
    <source>
        <dbReference type="SAM" id="MobiDB-lite"/>
    </source>
</evidence>
<dbReference type="SUPFAM" id="SSF117782">
    <property type="entry name" value="YbjQ-like"/>
    <property type="match status" value="1"/>
</dbReference>
<organism evidence="4 5">
    <name type="scientific">Neisseria bacilliformis ATCC BAA-1200</name>
    <dbReference type="NCBI Taxonomy" id="888742"/>
    <lineage>
        <taxon>Bacteria</taxon>
        <taxon>Pseudomonadati</taxon>
        <taxon>Pseudomonadota</taxon>
        <taxon>Betaproteobacteria</taxon>
        <taxon>Neisseriales</taxon>
        <taxon>Neisseriaceae</taxon>
        <taxon>Neisseria</taxon>
    </lineage>
</organism>
<feature type="compositionally biased region" description="Polar residues" evidence="3">
    <location>
        <begin position="41"/>
        <end position="56"/>
    </location>
</feature>
<dbReference type="PANTHER" id="PTHR34068">
    <property type="entry name" value="UPF0145 PROTEIN YBJQ"/>
    <property type="match status" value="1"/>
</dbReference>